<dbReference type="AlphaFoldDB" id="A0A5J6SS94"/>
<name>A0A5J6SS94_9BACI</name>
<accession>A0A5J6SS94</accession>
<sequence length="150" mass="17437">MKWKLWGMGILFTLILVYVGHEVYAKLKIQHLGEVADEAGIIDLHSLNHMFIVAYPATDIYDTRDKEEVQQYLENFLGMNIRTVRKAKETENHYKLTFEDSKGYRMQLTLYENGTGQISSKFSVIGTTVFIETVDEEFLEHFNPLLLKVN</sequence>
<gene>
    <name evidence="1" type="ORF">PB01_13395</name>
</gene>
<dbReference type="KEGG" id="psyo:PB01_13395"/>
<dbReference type="EMBL" id="CP031223">
    <property type="protein sequence ID" value="QFF99754.1"/>
    <property type="molecule type" value="Genomic_DNA"/>
</dbReference>
<organism evidence="1 2">
    <name type="scientific">Psychrobacillus glaciei</name>
    <dbReference type="NCBI Taxonomy" id="2283160"/>
    <lineage>
        <taxon>Bacteria</taxon>
        <taxon>Bacillati</taxon>
        <taxon>Bacillota</taxon>
        <taxon>Bacilli</taxon>
        <taxon>Bacillales</taxon>
        <taxon>Bacillaceae</taxon>
        <taxon>Psychrobacillus</taxon>
    </lineage>
</organism>
<evidence type="ECO:0000313" key="2">
    <source>
        <dbReference type="Proteomes" id="UP000325517"/>
    </source>
</evidence>
<keyword evidence="2" id="KW-1185">Reference proteome</keyword>
<reference evidence="1 2" key="1">
    <citation type="submission" date="2018-07" db="EMBL/GenBank/DDBJ databases">
        <title>Complete genome sequence of Psychrobacillus sp. PB01, isolated from iceberg, and comparative genome analysis of Psychrobacillus strains.</title>
        <authorList>
            <person name="Lee P.C."/>
        </authorList>
    </citation>
    <scope>NUCLEOTIDE SEQUENCE [LARGE SCALE GENOMIC DNA]</scope>
    <source>
        <strain evidence="1 2">PB01</strain>
    </source>
</reference>
<dbReference type="OrthoDB" id="9875764at2"/>
<dbReference type="RefSeq" id="WP_151700656.1">
    <property type="nucleotide sequence ID" value="NZ_CP031223.1"/>
</dbReference>
<evidence type="ECO:0000313" key="1">
    <source>
        <dbReference type="EMBL" id="QFF99754.1"/>
    </source>
</evidence>
<dbReference type="Proteomes" id="UP000325517">
    <property type="component" value="Chromosome"/>
</dbReference>
<proteinExistence type="predicted"/>
<protein>
    <submittedName>
        <fullName evidence="1">Uncharacterized protein</fullName>
    </submittedName>
</protein>